<protein>
    <recommendedName>
        <fullName evidence="1">DUF6455 domain-containing protein</fullName>
    </recommendedName>
</protein>
<sequence length="140" mass="15395">MTADRLAPSLSGVAADTCHWIARLIHDWRERHELDRELAALPPGERHRMLAELGLSEDDLDALVTHGDQVSTLMPRALALRGLSLEALAHDHQGLLHDLQRTCAHCADPRRCRHLLAEDAPVADHDEVCPNASTMAALKG</sequence>
<dbReference type="OrthoDB" id="7307423at2"/>
<dbReference type="Proteomes" id="UP000245629">
    <property type="component" value="Plasmid unnamed3"/>
</dbReference>
<dbReference type="KEGG" id="azz:DEW08_28320"/>
<accession>A0A2S2CZI2</accession>
<dbReference type="RefSeq" id="WP_109333703.1">
    <property type="nucleotide sequence ID" value="NZ_CP029358.1"/>
</dbReference>
<evidence type="ECO:0000259" key="1">
    <source>
        <dbReference type="Pfam" id="PF20056"/>
    </source>
</evidence>
<feature type="domain" description="DUF6455" evidence="1">
    <location>
        <begin position="73"/>
        <end position="139"/>
    </location>
</feature>
<keyword evidence="2" id="KW-0614">Plasmid</keyword>
<name>A0A2S2CZI2_9PROT</name>
<reference evidence="3" key="1">
    <citation type="submission" date="2018-05" db="EMBL/GenBank/DDBJ databases">
        <title>Azospirillum thermophila sp. nov., a novel isolated from hot spring.</title>
        <authorList>
            <person name="Zhao Z."/>
        </authorList>
    </citation>
    <scope>NUCLEOTIDE SEQUENCE [LARGE SCALE GENOMIC DNA]</scope>
    <source>
        <strain evidence="3">CFH 70021</strain>
        <plasmid evidence="3">unnamed3</plasmid>
    </source>
</reference>
<keyword evidence="3" id="KW-1185">Reference proteome</keyword>
<gene>
    <name evidence="2" type="ORF">DEW08_28320</name>
</gene>
<dbReference type="AlphaFoldDB" id="A0A2S2CZI2"/>
<geneLocation type="plasmid" evidence="2 3">
    <name>unnamed3</name>
</geneLocation>
<evidence type="ECO:0000313" key="3">
    <source>
        <dbReference type="Proteomes" id="UP000245629"/>
    </source>
</evidence>
<organism evidence="2 3">
    <name type="scientific">Azospirillum thermophilum</name>
    <dbReference type="NCBI Taxonomy" id="2202148"/>
    <lineage>
        <taxon>Bacteria</taxon>
        <taxon>Pseudomonadati</taxon>
        <taxon>Pseudomonadota</taxon>
        <taxon>Alphaproteobacteria</taxon>
        <taxon>Rhodospirillales</taxon>
        <taxon>Azospirillaceae</taxon>
        <taxon>Azospirillum</taxon>
    </lineage>
</organism>
<dbReference type="EMBL" id="CP029358">
    <property type="protein sequence ID" value="AWK89921.1"/>
    <property type="molecule type" value="Genomic_DNA"/>
</dbReference>
<evidence type="ECO:0000313" key="2">
    <source>
        <dbReference type="EMBL" id="AWK89921.1"/>
    </source>
</evidence>
<dbReference type="Pfam" id="PF20056">
    <property type="entry name" value="DUF6455"/>
    <property type="match status" value="1"/>
</dbReference>
<dbReference type="InterPro" id="IPR045601">
    <property type="entry name" value="DUF6455"/>
</dbReference>
<proteinExistence type="predicted"/>